<dbReference type="GO" id="GO:0006353">
    <property type="term" value="P:DNA-templated transcription termination"/>
    <property type="evidence" value="ECO:0007669"/>
    <property type="project" value="UniProtKB-KW"/>
</dbReference>
<dbReference type="STRING" id="210143.A0A1R3JDV3"/>
<keyword evidence="2" id="KW-0806">Transcription termination</keyword>
<keyword evidence="2" id="KW-0804">Transcription</keyword>
<evidence type="ECO:0000256" key="3">
    <source>
        <dbReference type="ARBA" id="ARBA00022946"/>
    </source>
</evidence>
<dbReference type="Pfam" id="PF02536">
    <property type="entry name" value="mTERF"/>
    <property type="match status" value="1"/>
</dbReference>
<dbReference type="OMA" id="MRMTERR"/>
<evidence type="ECO:0000313" key="5">
    <source>
        <dbReference type="Proteomes" id="UP000188268"/>
    </source>
</evidence>
<dbReference type="OrthoDB" id="637682at2759"/>
<evidence type="ECO:0000313" key="4">
    <source>
        <dbReference type="EMBL" id="OMO93004.1"/>
    </source>
</evidence>
<dbReference type="GO" id="GO:0003676">
    <property type="term" value="F:nucleic acid binding"/>
    <property type="evidence" value="ECO:0007669"/>
    <property type="project" value="InterPro"/>
</dbReference>
<organism evidence="4 5">
    <name type="scientific">Corchorus capsularis</name>
    <name type="common">Jute</name>
    <dbReference type="NCBI Taxonomy" id="210143"/>
    <lineage>
        <taxon>Eukaryota</taxon>
        <taxon>Viridiplantae</taxon>
        <taxon>Streptophyta</taxon>
        <taxon>Embryophyta</taxon>
        <taxon>Tracheophyta</taxon>
        <taxon>Spermatophyta</taxon>
        <taxon>Magnoliopsida</taxon>
        <taxon>eudicotyledons</taxon>
        <taxon>Gunneridae</taxon>
        <taxon>Pentapetalae</taxon>
        <taxon>rosids</taxon>
        <taxon>malvids</taxon>
        <taxon>Malvales</taxon>
        <taxon>Malvaceae</taxon>
        <taxon>Grewioideae</taxon>
        <taxon>Apeibeae</taxon>
        <taxon>Corchorus</taxon>
    </lineage>
</organism>
<reference evidence="4 5" key="1">
    <citation type="submission" date="2013-09" db="EMBL/GenBank/DDBJ databases">
        <title>Corchorus capsularis genome sequencing.</title>
        <authorList>
            <person name="Alam M."/>
            <person name="Haque M.S."/>
            <person name="Islam M.S."/>
            <person name="Emdad E.M."/>
            <person name="Islam M.M."/>
            <person name="Ahmed B."/>
            <person name="Halim A."/>
            <person name="Hossen Q.M.M."/>
            <person name="Hossain M.Z."/>
            <person name="Ahmed R."/>
            <person name="Khan M.M."/>
            <person name="Islam R."/>
            <person name="Rashid M.M."/>
            <person name="Khan S.A."/>
            <person name="Rahman M.S."/>
            <person name="Alam M."/>
        </authorList>
    </citation>
    <scope>NUCLEOTIDE SEQUENCE [LARGE SCALE GENOMIC DNA]</scope>
    <source>
        <strain evidence="5">cv. CVL-1</strain>
        <tissue evidence="4">Whole seedling</tissue>
    </source>
</reference>
<sequence>MFSKAHHLLQLRFLVFASNRQFWKDAASRVAATCSTICPDQAEILRETGIESPRNSSEVFKKWGCTENDLLNIFSRHPYLRNARVTPLSSKLELLSSLGITTSDLVKMINCRPRLLRCRINNCFHERLEFFRTLFGSGEVLRKAIVRNPSLLTYDLQDRIKPVIASYEEMGVSGNDLTIMLMSRPTMIARTSFNEEKMEFIKKTGVSKGSKMYKYVVVLIGISRIETIQEKVANLEIFGCPEDEVWSLLGRAPFILTLSVEKVKRNMIFLVGTMKLSPKLVLQYPHLLFSNLDMVLKPRLLLAGKLREMKLQPQITRSNMMRAIRMKEERFLTVFVRCHPENVAKELLEFYKNAKCMKRLAQASKKKVVNIGFPF</sequence>
<keyword evidence="3" id="KW-0809">Transit peptide</keyword>
<dbReference type="SMART" id="SM00733">
    <property type="entry name" value="Mterf"/>
    <property type="match status" value="6"/>
</dbReference>
<dbReference type="Proteomes" id="UP000188268">
    <property type="component" value="Unassembled WGS sequence"/>
</dbReference>
<gene>
    <name evidence="4" type="ORF">CCACVL1_06684</name>
</gene>
<keyword evidence="2" id="KW-0805">Transcription regulation</keyword>
<proteinExistence type="inferred from homology"/>
<dbReference type="Gramene" id="OMO93004">
    <property type="protein sequence ID" value="OMO93004"/>
    <property type="gene ID" value="CCACVL1_06684"/>
</dbReference>
<dbReference type="InterPro" id="IPR003690">
    <property type="entry name" value="MTERF"/>
</dbReference>
<dbReference type="FunFam" id="1.25.70.10:FF:000026">
    <property type="entry name" value="Mitochondrial transcription termination factor family protein"/>
    <property type="match status" value="1"/>
</dbReference>
<dbReference type="PANTHER" id="PTHR13068">
    <property type="entry name" value="CGI-12 PROTEIN-RELATED"/>
    <property type="match status" value="1"/>
</dbReference>
<accession>A0A1R3JDV3</accession>
<dbReference type="PANTHER" id="PTHR13068:SF223">
    <property type="entry name" value="MITOCHONDRIAL TRANSCRIPTION TERMINATION FACTOR FAMILY PROTEIN"/>
    <property type="match status" value="1"/>
</dbReference>
<dbReference type="Gene3D" id="1.25.70.10">
    <property type="entry name" value="Transcription termination factor 3, mitochondrial"/>
    <property type="match status" value="1"/>
</dbReference>
<dbReference type="InterPro" id="IPR038538">
    <property type="entry name" value="MTERF_sf"/>
</dbReference>
<comment type="similarity">
    <text evidence="1">Belongs to the mTERF family.</text>
</comment>
<comment type="caution">
    <text evidence="4">The sequence shown here is derived from an EMBL/GenBank/DDBJ whole genome shotgun (WGS) entry which is preliminary data.</text>
</comment>
<protein>
    <submittedName>
        <fullName evidence="4">Mitochodrial transcription termination factor-related protein</fullName>
    </submittedName>
</protein>
<dbReference type="EMBL" id="AWWV01008123">
    <property type="protein sequence ID" value="OMO93004.1"/>
    <property type="molecule type" value="Genomic_DNA"/>
</dbReference>
<evidence type="ECO:0000256" key="2">
    <source>
        <dbReference type="ARBA" id="ARBA00022472"/>
    </source>
</evidence>
<keyword evidence="5" id="KW-1185">Reference proteome</keyword>
<name>A0A1R3JDV3_COCAP</name>
<dbReference type="AlphaFoldDB" id="A0A1R3JDV3"/>
<evidence type="ECO:0000256" key="1">
    <source>
        <dbReference type="ARBA" id="ARBA00007692"/>
    </source>
</evidence>